<comment type="caution">
    <text evidence="3">The sequence shown here is derived from an EMBL/GenBank/DDBJ whole genome shotgun (WGS) entry which is preliminary data.</text>
</comment>
<dbReference type="InterPro" id="IPR053147">
    <property type="entry name" value="Hsp_HslJ-like"/>
</dbReference>
<dbReference type="InterPro" id="IPR038670">
    <property type="entry name" value="HslJ-like_sf"/>
</dbReference>
<evidence type="ECO:0000259" key="2">
    <source>
        <dbReference type="Pfam" id="PF03724"/>
    </source>
</evidence>
<keyword evidence="4" id="KW-1185">Reference proteome</keyword>
<dbReference type="Pfam" id="PF03724">
    <property type="entry name" value="META"/>
    <property type="match status" value="1"/>
</dbReference>
<evidence type="ECO:0000256" key="1">
    <source>
        <dbReference type="SAM" id="MobiDB-lite"/>
    </source>
</evidence>
<sequence length="115" mass="12058">MAACGNASGNDDGAARDADVTGVWGDTANTEAPSLEFDPDGRVSGTDGCNRLMGHWSIEGTRVTLQDMASTMMFCQGIDTWLAAGVAADLDGDTLRVYDRDGMEIGVLQRPRAGS</sequence>
<reference evidence="3 4" key="1">
    <citation type="submission" date="2019-08" db="EMBL/GenBank/DDBJ databases">
        <title>Arthrobacter sp. nov., isolated from plateau pika and Tibetan wild ass.</title>
        <authorList>
            <person name="Ge Y."/>
        </authorList>
    </citation>
    <scope>NUCLEOTIDE SEQUENCE [LARGE SCALE GENOMIC DNA]</scope>
    <source>
        <strain evidence="3 4">785</strain>
    </source>
</reference>
<feature type="region of interest" description="Disordered" evidence="1">
    <location>
        <begin position="1"/>
        <end position="43"/>
    </location>
</feature>
<feature type="domain" description="DUF306" evidence="2">
    <location>
        <begin position="26"/>
        <end position="104"/>
    </location>
</feature>
<organism evidence="3 4">
    <name type="scientific">Arthrobacter yangruifuii</name>
    <dbReference type="NCBI Taxonomy" id="2606616"/>
    <lineage>
        <taxon>Bacteria</taxon>
        <taxon>Bacillati</taxon>
        <taxon>Actinomycetota</taxon>
        <taxon>Actinomycetes</taxon>
        <taxon>Micrococcales</taxon>
        <taxon>Micrococcaceae</taxon>
        <taxon>Arthrobacter</taxon>
    </lineage>
</organism>
<evidence type="ECO:0000313" key="3">
    <source>
        <dbReference type="EMBL" id="KAD4060640.1"/>
    </source>
</evidence>
<name>A0A5N6MVC4_9MICC</name>
<dbReference type="Proteomes" id="UP000326852">
    <property type="component" value="Unassembled WGS sequence"/>
</dbReference>
<dbReference type="PANTHER" id="PTHR35535:SF1">
    <property type="entry name" value="HEAT SHOCK PROTEIN HSLJ"/>
    <property type="match status" value="1"/>
</dbReference>
<dbReference type="PANTHER" id="PTHR35535">
    <property type="entry name" value="HEAT SHOCK PROTEIN HSLJ"/>
    <property type="match status" value="1"/>
</dbReference>
<protein>
    <submittedName>
        <fullName evidence="3">META domain-containing protein</fullName>
    </submittedName>
</protein>
<gene>
    <name evidence="3" type="ORF">GD627_02535</name>
</gene>
<proteinExistence type="predicted"/>
<accession>A0A5N6MVC4</accession>
<dbReference type="AlphaFoldDB" id="A0A5N6MVC4"/>
<dbReference type="EMBL" id="VTFX01000001">
    <property type="protein sequence ID" value="KAD4060640.1"/>
    <property type="molecule type" value="Genomic_DNA"/>
</dbReference>
<evidence type="ECO:0000313" key="4">
    <source>
        <dbReference type="Proteomes" id="UP000326852"/>
    </source>
</evidence>
<dbReference type="Gene3D" id="2.40.128.270">
    <property type="match status" value="1"/>
</dbReference>
<dbReference type="InterPro" id="IPR005184">
    <property type="entry name" value="DUF306_Meta_HslJ"/>
</dbReference>